<dbReference type="AlphaFoldDB" id="A0A0B2UNQ0"/>
<feature type="chain" id="PRO_5002077453" description="Secreted protein" evidence="1">
    <location>
        <begin position="20"/>
        <end position="155"/>
    </location>
</feature>
<proteinExistence type="predicted"/>
<evidence type="ECO:0000313" key="2">
    <source>
        <dbReference type="EMBL" id="KHN72621.1"/>
    </source>
</evidence>
<dbReference type="Proteomes" id="UP000031036">
    <property type="component" value="Unassembled WGS sequence"/>
</dbReference>
<keyword evidence="1" id="KW-0732">Signal</keyword>
<sequence length="155" mass="17649">MPIELRIAALLLHIISCELRTTKHKTTDERKNGTELVYTERAGPLKCTIQNISATRNSGGQATRTNSRQQTTYKTITDSVPRNNINQPKGYLLIKSPSQSEISTQHTLGCATRQLHQGDRTIKLTFFRSICMAILRIARITVKHQHRRHKNDCNE</sequence>
<comment type="caution">
    <text evidence="2">The sequence shown here is derived from an EMBL/GenBank/DDBJ whole genome shotgun (WGS) entry which is preliminary data.</text>
</comment>
<feature type="non-terminal residue" evidence="2">
    <location>
        <position position="155"/>
    </location>
</feature>
<name>A0A0B2UNQ0_TOXCA</name>
<dbReference type="EMBL" id="JPKZ01003226">
    <property type="protein sequence ID" value="KHN72621.1"/>
    <property type="molecule type" value="Genomic_DNA"/>
</dbReference>
<keyword evidence="3" id="KW-1185">Reference proteome</keyword>
<evidence type="ECO:0000256" key="1">
    <source>
        <dbReference type="SAM" id="SignalP"/>
    </source>
</evidence>
<protein>
    <recommendedName>
        <fullName evidence="4">Secreted protein</fullName>
    </recommendedName>
</protein>
<evidence type="ECO:0000313" key="3">
    <source>
        <dbReference type="Proteomes" id="UP000031036"/>
    </source>
</evidence>
<evidence type="ECO:0008006" key="4">
    <source>
        <dbReference type="Google" id="ProtNLM"/>
    </source>
</evidence>
<feature type="signal peptide" evidence="1">
    <location>
        <begin position="1"/>
        <end position="19"/>
    </location>
</feature>
<gene>
    <name evidence="2" type="ORF">Tcan_01014</name>
</gene>
<organism evidence="2 3">
    <name type="scientific">Toxocara canis</name>
    <name type="common">Canine roundworm</name>
    <dbReference type="NCBI Taxonomy" id="6265"/>
    <lineage>
        <taxon>Eukaryota</taxon>
        <taxon>Metazoa</taxon>
        <taxon>Ecdysozoa</taxon>
        <taxon>Nematoda</taxon>
        <taxon>Chromadorea</taxon>
        <taxon>Rhabditida</taxon>
        <taxon>Spirurina</taxon>
        <taxon>Ascaridomorpha</taxon>
        <taxon>Ascaridoidea</taxon>
        <taxon>Toxocaridae</taxon>
        <taxon>Toxocara</taxon>
    </lineage>
</organism>
<reference evidence="2 3" key="1">
    <citation type="submission" date="2014-11" db="EMBL/GenBank/DDBJ databases">
        <title>Genetic blueprint of the zoonotic pathogen Toxocara canis.</title>
        <authorList>
            <person name="Zhu X.-Q."/>
            <person name="Korhonen P.K."/>
            <person name="Cai H."/>
            <person name="Young N.D."/>
            <person name="Nejsum P."/>
            <person name="von Samson-Himmelstjerna G."/>
            <person name="Boag P.R."/>
            <person name="Tan P."/>
            <person name="Li Q."/>
            <person name="Min J."/>
            <person name="Yang Y."/>
            <person name="Wang X."/>
            <person name="Fang X."/>
            <person name="Hall R.S."/>
            <person name="Hofmann A."/>
            <person name="Sternberg P.W."/>
            <person name="Jex A.R."/>
            <person name="Gasser R.B."/>
        </authorList>
    </citation>
    <scope>NUCLEOTIDE SEQUENCE [LARGE SCALE GENOMIC DNA]</scope>
    <source>
        <strain evidence="2">PN_DK_2014</strain>
    </source>
</reference>
<accession>A0A0B2UNQ0</accession>